<dbReference type="PANTHER" id="PTHR14226:SF29">
    <property type="entry name" value="NEUROPATHY TARGET ESTERASE SWS"/>
    <property type="match status" value="1"/>
</dbReference>
<feature type="region of interest" description="Disordered" evidence="15">
    <location>
        <begin position="230"/>
        <end position="254"/>
    </location>
</feature>
<dbReference type="GO" id="GO:0034638">
    <property type="term" value="P:phosphatidylcholine catabolic process"/>
    <property type="evidence" value="ECO:0007669"/>
    <property type="project" value="EnsemblFungi"/>
</dbReference>
<dbReference type="JaponicusDB" id="SJAG_04110">
    <property type="gene designation" value="nte1"/>
</dbReference>
<dbReference type="Gene3D" id="3.40.1090.10">
    <property type="entry name" value="Cytosolic phospholipase A2 catalytic domain"/>
    <property type="match status" value="2"/>
</dbReference>
<dbReference type="GO" id="GO:0005789">
    <property type="term" value="C:endoplasmic reticulum membrane"/>
    <property type="evidence" value="ECO:0007669"/>
    <property type="project" value="UniProtKB-SubCell"/>
</dbReference>
<dbReference type="SMART" id="SM00100">
    <property type="entry name" value="cNMP"/>
    <property type="match status" value="1"/>
</dbReference>
<keyword evidence="10 14" id="KW-1133">Transmembrane helix</keyword>
<evidence type="ECO:0000256" key="13">
    <source>
        <dbReference type="PROSITE-ProRule" id="PRU01161"/>
    </source>
</evidence>
<dbReference type="PROSITE" id="PS50042">
    <property type="entry name" value="CNMP_BINDING_3"/>
    <property type="match status" value="1"/>
</dbReference>
<comment type="subcellular location">
    <subcellularLocation>
        <location evidence="1 14">Endoplasmic reticulum membrane</location>
    </subcellularLocation>
</comment>
<dbReference type="Pfam" id="PF01734">
    <property type="entry name" value="Patatin"/>
    <property type="match status" value="1"/>
</dbReference>
<evidence type="ECO:0000256" key="8">
    <source>
        <dbReference type="ARBA" id="ARBA00022824"/>
    </source>
</evidence>
<dbReference type="RefSeq" id="XP_002175231.1">
    <property type="nucleotide sequence ID" value="XM_002175195.2"/>
</dbReference>
<dbReference type="Proteomes" id="UP000001744">
    <property type="component" value="Unassembled WGS sequence"/>
</dbReference>
<dbReference type="VEuPathDB" id="FungiDB:SJAG_04110"/>
<dbReference type="CDD" id="cd00038">
    <property type="entry name" value="CAP_ED"/>
    <property type="match status" value="2"/>
</dbReference>
<feature type="compositionally biased region" description="Polar residues" evidence="15">
    <location>
        <begin position="236"/>
        <end position="246"/>
    </location>
</feature>
<dbReference type="InterPro" id="IPR056556">
    <property type="entry name" value="NTE1_P-loop_dom"/>
</dbReference>
<keyword evidence="11 13" id="KW-0443">Lipid metabolism</keyword>
<keyword evidence="6" id="KW-0677">Repeat</keyword>
<evidence type="ECO:0000313" key="20">
    <source>
        <dbReference type="Proteomes" id="UP000001744"/>
    </source>
</evidence>
<feature type="short sequence motif" description="GXSXG" evidence="13">
    <location>
        <begin position="1053"/>
        <end position="1057"/>
    </location>
</feature>
<evidence type="ECO:0000256" key="7">
    <source>
        <dbReference type="ARBA" id="ARBA00022801"/>
    </source>
</evidence>
<keyword evidence="12 14" id="KW-0472">Membrane</keyword>
<evidence type="ECO:0000256" key="14">
    <source>
        <dbReference type="RuleBase" id="RU362043"/>
    </source>
</evidence>
<feature type="active site" description="Nucleophile" evidence="13">
    <location>
        <position position="1055"/>
    </location>
</feature>
<keyword evidence="9 13" id="KW-0442">Lipid degradation</keyword>
<evidence type="ECO:0000256" key="1">
    <source>
        <dbReference type="ARBA" id="ARBA00004586"/>
    </source>
</evidence>
<dbReference type="PANTHER" id="PTHR14226">
    <property type="entry name" value="NEUROPATHY TARGET ESTERASE/SWISS CHEESE D.MELANOGASTER"/>
    <property type="match status" value="1"/>
</dbReference>
<dbReference type="InterPro" id="IPR000595">
    <property type="entry name" value="cNMP-bd_dom"/>
</dbReference>
<evidence type="ECO:0000256" key="3">
    <source>
        <dbReference type="ARBA" id="ARBA00013274"/>
    </source>
</evidence>
<keyword evidence="8 14" id="KW-0256">Endoplasmic reticulum</keyword>
<feature type="active site" description="Proton acceptor" evidence="13">
    <location>
        <position position="1174"/>
    </location>
</feature>
<feature type="domain" description="PNPLA" evidence="17">
    <location>
        <begin position="1022"/>
        <end position="1187"/>
    </location>
</feature>
<sequence length="1327" mass="149172">MEDTTISASNNLFALSIRLTARVITWGLVQLTRLSLDVLSFCTITLPKWTYKIVSLTLTVQLNFRSIVILFFIFLACVLVVIRYRYLNKYSRLPAESPIEEAKLDIDEGPTTANSKVNSIQTYLDEFLSAIRIFGYLEKPMFMELARYMETRRIAEGETIVLAKETSFILVVDGCFQVFVKNERGNQDDAFSDTDIEKNYSLLTEVHNGAPLSSLFTILELFTELVSDNDEPVQGKSESQASSPLTDTLKEKRESKAQRKLRSFYVVARAKVDTTIAVIPADAFRRLIKKYPKAGAHISQVILTRFERVTFSTGYYYLGLSDAIYKMELNSNLLTSYDLPNYIKPGLIDAFKTEARSGRCQEKSRGGYIVSKAAPSLSKTLYFSRGLQYKLNPDTSSPPYDSSTHSVSNAGDLFTSTNPHSAVSSSLNLRPNTNQRTFSHEIGDYDPHASLREGVLRCLLKLWGISDINAHPGEATSMAIKASAYTSDEGSMLGVNSHDVTLNFAEKRKPLSDYKASDAGTIDSVSSSKKSTNFNFSNDVEILFYKKGATLVSQREAVEGIFYVIDGFLEVNCRDVPDRISSSLSNEDSTRSFLIKPGGLANYQSCIANYCSFVTVKARTDALVGFFPRSALDKIVEREPLVSLTIAKQMLSFIPTILLKLDFAVEWVHLDPGEVICHQDEPSDCVYYVLSGRLRTVKKDEGKYVSEFLNEYSRGDSVGELEMLTNSRRLSSLFAIRDSEVAKLPKTLFITLASIRPSVGIQMSKIVASRMQDLLQEKNVSTFLSAPISKPKYNLRTLAILPATPNAPLLTFAQKLTAALLDLGTSVQLLQQSSVLGHLGKYAFNQIGRFKLSSYLADLEDKHDILIYVADTGVGTTWLDTCIRQADCIYVLAEASQKPIVSDFEKFLLSTKSTARKELVLLHRERFCMPGLTRTWLRERPWIHAHHHIQMELSINLEPEMTKDTEAKLFLNTIRTKVQNLHFEFRKYIDWKHVRPVYRTARSQNNDFARLARRICGKAIGLVLGGGGARGISQIGIIKVMEEYGIPIDIVGGTSIGAFNGGLYAREADIVPMFGRAKKFCGRMSNLWRFFLDLTYPQVAYTTGHEFNRGLWKTFGNSHIEDFWLPFYANTTNITQSRMDIHSSGYAWKYIRASMSLAGLVPPMLDDKGSMLLDGGYMDNLTVNHMRSLGVNVIFAVDVGSDDIRTPFKYGDTISGVWALINRWNPFGHHQALPTMAEIQSRLAYVTSVTVGEQVKSSPGCFYIRPPVTVYQTMEFGNFEVIYNTGYTFGKEYFGNLKKNHQLDEILKTTNQTTRHDNYLMTRRNSL</sequence>
<dbReference type="Gene3D" id="2.60.120.10">
    <property type="entry name" value="Jelly Rolls"/>
    <property type="match status" value="3"/>
</dbReference>
<evidence type="ECO:0000256" key="5">
    <source>
        <dbReference type="ARBA" id="ARBA00022692"/>
    </source>
</evidence>
<dbReference type="PROSITE" id="PS51635">
    <property type="entry name" value="PNPLA"/>
    <property type="match status" value="1"/>
</dbReference>
<dbReference type="FunFam" id="3.40.1090.10:FF:000007">
    <property type="entry name" value="Lysophospholipase NTE1"/>
    <property type="match status" value="1"/>
</dbReference>
<evidence type="ECO:0000313" key="18">
    <source>
        <dbReference type="EMBL" id="EEB08938.1"/>
    </source>
</evidence>
<evidence type="ECO:0000256" key="4">
    <source>
        <dbReference type="ARBA" id="ARBA00018317"/>
    </source>
</evidence>
<comment type="catalytic activity">
    <reaction evidence="14">
        <text>a 1-acyl-sn-glycero-3-phosphocholine + H2O = sn-glycerol 3-phosphocholine + a fatty acid + H(+)</text>
        <dbReference type="Rhea" id="RHEA:15177"/>
        <dbReference type="ChEBI" id="CHEBI:15377"/>
        <dbReference type="ChEBI" id="CHEBI:15378"/>
        <dbReference type="ChEBI" id="CHEBI:16870"/>
        <dbReference type="ChEBI" id="CHEBI:28868"/>
        <dbReference type="ChEBI" id="CHEBI:58168"/>
        <dbReference type="EC" id="3.1.1.5"/>
    </reaction>
</comment>
<dbReference type="HOGENOM" id="CLU_000960_1_1_1"/>
<dbReference type="InterPro" id="IPR018490">
    <property type="entry name" value="cNMP-bd_dom_sf"/>
</dbReference>
<feature type="short sequence motif" description="GXGXXG" evidence="13">
    <location>
        <begin position="1026"/>
        <end position="1031"/>
    </location>
</feature>
<keyword evidence="20" id="KW-1185">Reference proteome</keyword>
<dbReference type="GO" id="GO:0005783">
    <property type="term" value="C:endoplasmic reticulum"/>
    <property type="evidence" value="ECO:0000318"/>
    <property type="project" value="GO_Central"/>
</dbReference>
<dbReference type="InterPro" id="IPR014710">
    <property type="entry name" value="RmlC-like_jellyroll"/>
</dbReference>
<dbReference type="SUPFAM" id="SSF51206">
    <property type="entry name" value="cAMP-binding domain-like"/>
    <property type="match status" value="3"/>
</dbReference>
<feature type="short sequence motif" description="DGA/G" evidence="13">
    <location>
        <begin position="1174"/>
        <end position="1176"/>
    </location>
</feature>
<dbReference type="OrthoDB" id="421051at2759"/>
<comment type="function">
    <text evidence="14">Intracellular phospholipase B that catalyzes the double deacylation of phosphatidylcholine (PC) to glycerophosphocholine (GroPCho). Plays an important role in membrane lipid homeostasis.</text>
</comment>
<dbReference type="OMA" id="SSGYVWR"/>
<gene>
    <name evidence="19" type="primary">nte1</name>
    <name evidence="18" type="ORF">SJAG_04110</name>
</gene>
<dbReference type="GO" id="GO:0004622">
    <property type="term" value="F:phosphatidylcholine lysophospholipase activity"/>
    <property type="evidence" value="ECO:0000318"/>
    <property type="project" value="GO_Central"/>
</dbReference>
<evidence type="ECO:0000256" key="12">
    <source>
        <dbReference type="ARBA" id="ARBA00023136"/>
    </source>
</evidence>
<keyword evidence="7 13" id="KW-0378">Hydrolase</keyword>
<proteinExistence type="inferred from homology"/>
<accession>B6K5Y4</accession>
<comment type="similarity">
    <text evidence="2 14">Belongs to the NTE family.</text>
</comment>
<evidence type="ECO:0000259" key="17">
    <source>
        <dbReference type="PROSITE" id="PS51635"/>
    </source>
</evidence>
<organism evidence="18 20">
    <name type="scientific">Schizosaccharomyces japonicus (strain yFS275 / FY16936)</name>
    <name type="common">Fission yeast</name>
    <dbReference type="NCBI Taxonomy" id="402676"/>
    <lineage>
        <taxon>Eukaryota</taxon>
        <taxon>Fungi</taxon>
        <taxon>Dikarya</taxon>
        <taxon>Ascomycota</taxon>
        <taxon>Taphrinomycotina</taxon>
        <taxon>Schizosaccharomycetes</taxon>
        <taxon>Schizosaccharomycetales</taxon>
        <taxon>Schizosaccharomycetaceae</taxon>
        <taxon>Schizosaccharomyces</taxon>
    </lineage>
</organism>
<feature type="transmembrane region" description="Helical" evidence="14">
    <location>
        <begin position="67"/>
        <end position="86"/>
    </location>
</feature>
<feature type="domain" description="Cyclic nucleotide-binding" evidence="16">
    <location>
        <begin position="664"/>
        <end position="752"/>
    </location>
</feature>
<dbReference type="InterPro" id="IPR016035">
    <property type="entry name" value="Acyl_Trfase/lysoPLipase"/>
</dbReference>
<dbReference type="Pfam" id="PF24179">
    <property type="entry name" value="NTE_Ploop"/>
    <property type="match status" value="1"/>
</dbReference>
<dbReference type="SUPFAM" id="SSF52151">
    <property type="entry name" value="FabD/lysophospholipase-like"/>
    <property type="match status" value="1"/>
</dbReference>
<dbReference type="eggNOG" id="KOG2968">
    <property type="taxonomic scope" value="Eukaryota"/>
</dbReference>
<dbReference type="Pfam" id="PF00027">
    <property type="entry name" value="cNMP_binding"/>
    <property type="match status" value="1"/>
</dbReference>
<dbReference type="InterPro" id="IPR050301">
    <property type="entry name" value="NTE"/>
</dbReference>
<keyword evidence="5 14" id="KW-0812">Transmembrane</keyword>
<dbReference type="InterPro" id="IPR002641">
    <property type="entry name" value="PNPLA_dom"/>
</dbReference>
<dbReference type="EC" id="3.1.1.5" evidence="3 14"/>
<evidence type="ECO:0000256" key="15">
    <source>
        <dbReference type="SAM" id="MobiDB-lite"/>
    </source>
</evidence>
<evidence type="ECO:0000256" key="9">
    <source>
        <dbReference type="ARBA" id="ARBA00022963"/>
    </source>
</evidence>
<name>B6K5Y4_SCHJY</name>
<dbReference type="STRING" id="402676.B6K5Y4"/>
<dbReference type="EMBL" id="KE651167">
    <property type="protein sequence ID" value="EEB08938.1"/>
    <property type="molecule type" value="Genomic_DNA"/>
</dbReference>
<evidence type="ECO:0000256" key="10">
    <source>
        <dbReference type="ARBA" id="ARBA00022989"/>
    </source>
</evidence>
<evidence type="ECO:0000256" key="2">
    <source>
        <dbReference type="ARBA" id="ARBA00006636"/>
    </source>
</evidence>
<protein>
    <recommendedName>
        <fullName evidence="4 14">Lysophospholipase NTE1</fullName>
        <ecNumber evidence="3 14">3.1.1.5</ecNumber>
    </recommendedName>
    <alternativeName>
        <fullName evidence="14">Intracellular phospholipase B</fullName>
    </alternativeName>
</protein>
<evidence type="ECO:0000259" key="16">
    <source>
        <dbReference type="PROSITE" id="PS50042"/>
    </source>
</evidence>
<evidence type="ECO:0000256" key="11">
    <source>
        <dbReference type="ARBA" id="ARBA00023098"/>
    </source>
</evidence>
<dbReference type="GO" id="GO:0071071">
    <property type="term" value="P:regulation of phospholipid biosynthetic process"/>
    <property type="evidence" value="ECO:0007669"/>
    <property type="project" value="EnsemblFungi"/>
</dbReference>
<dbReference type="GeneID" id="7049280"/>
<evidence type="ECO:0000313" key="19">
    <source>
        <dbReference type="JaponicusDB" id="SJAG_04110"/>
    </source>
</evidence>
<reference evidence="18 20" key="1">
    <citation type="journal article" date="2011" name="Science">
        <title>Comparative functional genomics of the fission yeasts.</title>
        <authorList>
            <person name="Rhind N."/>
            <person name="Chen Z."/>
            <person name="Yassour M."/>
            <person name="Thompson D.A."/>
            <person name="Haas B.J."/>
            <person name="Habib N."/>
            <person name="Wapinski I."/>
            <person name="Roy S."/>
            <person name="Lin M.F."/>
            <person name="Heiman D.I."/>
            <person name="Young S.K."/>
            <person name="Furuya K."/>
            <person name="Guo Y."/>
            <person name="Pidoux A."/>
            <person name="Chen H.M."/>
            <person name="Robbertse B."/>
            <person name="Goldberg J.M."/>
            <person name="Aoki K."/>
            <person name="Bayne E.H."/>
            <person name="Berlin A.M."/>
            <person name="Desjardins C.A."/>
            <person name="Dobbs E."/>
            <person name="Dukaj L."/>
            <person name="Fan L."/>
            <person name="FitzGerald M.G."/>
            <person name="French C."/>
            <person name="Gujja S."/>
            <person name="Hansen K."/>
            <person name="Keifenheim D."/>
            <person name="Levin J.Z."/>
            <person name="Mosher R.A."/>
            <person name="Mueller C.A."/>
            <person name="Pfiffner J."/>
            <person name="Priest M."/>
            <person name="Russ C."/>
            <person name="Smialowska A."/>
            <person name="Swoboda P."/>
            <person name="Sykes S.M."/>
            <person name="Vaughn M."/>
            <person name="Vengrova S."/>
            <person name="Yoder R."/>
            <person name="Zeng Q."/>
            <person name="Allshire R."/>
            <person name="Baulcombe D."/>
            <person name="Birren B.W."/>
            <person name="Brown W."/>
            <person name="Ekwall K."/>
            <person name="Kellis M."/>
            <person name="Leatherwood J."/>
            <person name="Levin H."/>
            <person name="Margalit H."/>
            <person name="Martienssen R."/>
            <person name="Nieduszynski C.A."/>
            <person name="Spatafora J.W."/>
            <person name="Friedman N."/>
            <person name="Dalgaard J.Z."/>
            <person name="Baumann P."/>
            <person name="Niki H."/>
            <person name="Regev A."/>
            <person name="Nusbaum C."/>
        </authorList>
    </citation>
    <scope>NUCLEOTIDE SEQUENCE [LARGE SCALE GENOMIC DNA]</scope>
    <source>
        <strain evidence="20">yFS275 / FY16936</strain>
    </source>
</reference>
<evidence type="ECO:0000256" key="6">
    <source>
        <dbReference type="ARBA" id="ARBA00022737"/>
    </source>
</evidence>